<feature type="coiled-coil region" evidence="2">
    <location>
        <begin position="753"/>
        <end position="780"/>
    </location>
</feature>
<dbReference type="VEuPathDB" id="VectorBase:PPAI000357"/>
<reference evidence="5" key="1">
    <citation type="submission" date="2022-08" db="UniProtKB">
        <authorList>
            <consortium name="EnsemblMetazoa"/>
        </authorList>
    </citation>
    <scope>IDENTIFICATION</scope>
    <source>
        <strain evidence="5">Israel</strain>
    </source>
</reference>
<dbReference type="GO" id="GO:0000137">
    <property type="term" value="C:Golgi cis cisterna"/>
    <property type="evidence" value="ECO:0007669"/>
    <property type="project" value="TreeGrafter"/>
</dbReference>
<feature type="compositionally biased region" description="Basic residues" evidence="3">
    <location>
        <begin position="16"/>
        <end position="27"/>
    </location>
</feature>
<feature type="region of interest" description="Disordered" evidence="3">
    <location>
        <begin position="419"/>
        <end position="440"/>
    </location>
</feature>
<dbReference type="OrthoDB" id="5978643at2759"/>
<dbReference type="InterPro" id="IPR024858">
    <property type="entry name" value="GOLGA"/>
</dbReference>
<feature type="compositionally biased region" description="Polar residues" evidence="3">
    <location>
        <begin position="809"/>
        <end position="828"/>
    </location>
</feature>
<dbReference type="GeneID" id="129802293"/>
<dbReference type="EMBL" id="AJVK01009474">
    <property type="status" value="NOT_ANNOTATED_CDS"/>
    <property type="molecule type" value="Genomic_DNA"/>
</dbReference>
<feature type="region of interest" description="Disordered" evidence="3">
    <location>
        <begin position="1"/>
        <end position="54"/>
    </location>
</feature>
<feature type="domain" description="Golgin subfamily A conserved" evidence="4">
    <location>
        <begin position="642"/>
        <end position="782"/>
    </location>
</feature>
<dbReference type="AlphaFoldDB" id="A0A1B0CZ35"/>
<evidence type="ECO:0000256" key="2">
    <source>
        <dbReference type="SAM" id="Coils"/>
    </source>
</evidence>
<feature type="region of interest" description="Disordered" evidence="3">
    <location>
        <begin position="788"/>
        <end position="830"/>
    </location>
</feature>
<evidence type="ECO:0000256" key="3">
    <source>
        <dbReference type="SAM" id="MobiDB-lite"/>
    </source>
</evidence>
<accession>A0A1B0CZ35</accession>
<feature type="coiled-coil region" evidence="2">
    <location>
        <begin position="690"/>
        <end position="724"/>
    </location>
</feature>
<feature type="coiled-coil region" evidence="2">
    <location>
        <begin position="620"/>
        <end position="664"/>
    </location>
</feature>
<dbReference type="GO" id="GO:0005801">
    <property type="term" value="C:cis-Golgi network"/>
    <property type="evidence" value="ECO:0007669"/>
    <property type="project" value="TreeGrafter"/>
</dbReference>
<sequence length="874" mass="99603">MSDNKSKAEKLADGRKKLKKFQSKQKKPKADDDRGGNEQITPSENGSEDQVSISSVPEVFPSASAIFLANDTHGASVDFQGDILGEKSVLVEEMVPQEPLPEVTGKIAEMPQNLSVVMRPEPRRTPPHRESLKDELFTLLDSEKSRIVELEGRVREQSEVIEGLKKQIEVLRTAPTAPSDEVAHLREQLHSHVQTLGVLVGEKADLTAQLGSFQVLLTEKDREIEELQAKLSASRHQVQDSRAEMAYLRESMQKFEQMQQNLCSENENAREKVKFLKDKCEDLSEEVAQVNQKLLLKTRECSKLVEEAKKRDSELSLAQLRVEQLSAGDTQLADGKIEGMAQQRQLLEQHVGELLTQVEKITVERDQAASQYQNYVSQLNRESTKLMQKVQETSQERDQLARREAELVKHVGELERQLQAQIAQPKAQSPQQEVQNDESGQKIQELENYLRELRLENQNLKASLSKAEESCLRVQSQLEQKVTSMSELEMKIERLETSYVDPSSLSATLESEKVAAARAVAQNVELKAQLEEMQTAYVQMTHDKAALMDQLQSEQHLGREMRGKLDGWEDEVGGLREKLHYKDEEMMRLSHENSELEKKTLLQSQELDRLRHCEMGQQTSNVLQMEVQRLMGEIGRLEERIRKYEEKKEKKEEVQEEKEDGQVQEVLENGQKEKEDGEVEAKILPTEEAMQKLEERFRRTMNDIAELTEEKHRLEHLVTQLQGETETIGEYVTLYQTQRQLLKQREIEKDVQVQRIAADREEMRQKLIELNSLVELLLRQKNIDIPTELSGSLNGDSQDEDLVKPASGSPENDNQKVQSETLQVPQDGQSEETAERILSLLSEIKTSNLNTTNLVVPPGVVHHCSCCSGKLITV</sequence>
<feature type="domain" description="Golgin subfamily A conserved" evidence="4">
    <location>
        <begin position="354"/>
        <end position="591"/>
    </location>
</feature>
<dbReference type="EnsemblMetazoa" id="PPAI000357-RA">
    <property type="protein sequence ID" value="PPAI000357-PA"/>
    <property type="gene ID" value="PPAI000357"/>
</dbReference>
<keyword evidence="6" id="KW-1185">Reference proteome</keyword>
<dbReference type="GO" id="GO:0007030">
    <property type="term" value="P:Golgi organization"/>
    <property type="evidence" value="ECO:0007669"/>
    <property type="project" value="TreeGrafter"/>
</dbReference>
<dbReference type="RefSeq" id="XP_055703983.1">
    <property type="nucleotide sequence ID" value="XM_055848008.1"/>
</dbReference>
<dbReference type="EMBL" id="AJVK01009473">
    <property type="status" value="NOT_ANNOTATED_CDS"/>
    <property type="molecule type" value="Genomic_DNA"/>
</dbReference>
<dbReference type="GO" id="GO:0032580">
    <property type="term" value="C:Golgi cisterna membrane"/>
    <property type="evidence" value="ECO:0007669"/>
    <property type="project" value="TreeGrafter"/>
</dbReference>
<name>A0A1B0CZ35_PHLPP</name>
<feature type="coiled-coil region" evidence="2">
    <location>
        <begin position="217"/>
        <end position="300"/>
    </location>
</feature>
<feature type="compositionally biased region" description="Polar residues" evidence="3">
    <location>
        <begin position="38"/>
        <end position="54"/>
    </location>
</feature>
<keyword evidence="1 2" id="KW-0175">Coiled coil</keyword>
<feature type="compositionally biased region" description="Basic and acidic residues" evidence="3">
    <location>
        <begin position="1"/>
        <end position="15"/>
    </location>
</feature>
<dbReference type="InterPro" id="IPR043976">
    <property type="entry name" value="GOLGA_cons_dom"/>
</dbReference>
<protein>
    <recommendedName>
        <fullName evidence="4">Golgin subfamily A conserved domain-containing protein</fullName>
    </recommendedName>
</protein>
<dbReference type="Pfam" id="PF15070">
    <property type="entry name" value="GOLGA2L5"/>
    <property type="match status" value="2"/>
</dbReference>
<dbReference type="Proteomes" id="UP000092462">
    <property type="component" value="Unassembled WGS sequence"/>
</dbReference>
<feature type="coiled-coil region" evidence="2">
    <location>
        <begin position="147"/>
        <end position="174"/>
    </location>
</feature>
<dbReference type="VEuPathDB" id="VectorBase:PPAPM1_004918"/>
<evidence type="ECO:0000256" key="1">
    <source>
        <dbReference type="ARBA" id="ARBA00023054"/>
    </source>
</evidence>
<dbReference type="PANTHER" id="PTHR10881:SF46">
    <property type="entry name" value="GOLGIN SUBFAMILY A MEMBER 2"/>
    <property type="match status" value="1"/>
</dbReference>
<dbReference type="PANTHER" id="PTHR10881">
    <property type="entry name" value="GOLGIN SUBFAMILY A MEMBER-RELATED"/>
    <property type="match status" value="1"/>
</dbReference>
<evidence type="ECO:0000259" key="4">
    <source>
        <dbReference type="Pfam" id="PF15070"/>
    </source>
</evidence>
<organism evidence="5 6">
    <name type="scientific">Phlebotomus papatasi</name>
    <name type="common">Sandfly</name>
    <dbReference type="NCBI Taxonomy" id="29031"/>
    <lineage>
        <taxon>Eukaryota</taxon>
        <taxon>Metazoa</taxon>
        <taxon>Ecdysozoa</taxon>
        <taxon>Arthropoda</taxon>
        <taxon>Hexapoda</taxon>
        <taxon>Insecta</taxon>
        <taxon>Pterygota</taxon>
        <taxon>Neoptera</taxon>
        <taxon>Endopterygota</taxon>
        <taxon>Diptera</taxon>
        <taxon>Nematocera</taxon>
        <taxon>Psychodoidea</taxon>
        <taxon>Psychodidae</taxon>
        <taxon>Phlebotomus</taxon>
        <taxon>Phlebotomus</taxon>
    </lineage>
</organism>
<dbReference type="KEGG" id="ppap:129802293"/>
<evidence type="ECO:0000313" key="5">
    <source>
        <dbReference type="EnsemblMetazoa" id="PPAI000357-PA"/>
    </source>
</evidence>
<evidence type="ECO:0000313" key="6">
    <source>
        <dbReference type="Proteomes" id="UP000092462"/>
    </source>
</evidence>
<proteinExistence type="predicted"/>